<dbReference type="AlphaFoldDB" id="A0A7V5PMK7"/>
<dbReference type="EMBL" id="DROD01000078">
    <property type="protein sequence ID" value="HHJ51758.1"/>
    <property type="molecule type" value="Genomic_DNA"/>
</dbReference>
<comment type="caution">
    <text evidence="1">The sequence shown here is derived from an EMBL/GenBank/DDBJ whole genome shotgun (WGS) entry which is preliminary data.</text>
</comment>
<dbReference type="Proteomes" id="UP000886124">
    <property type="component" value="Unassembled WGS sequence"/>
</dbReference>
<name>A0A7V5PMK7_CALAY</name>
<protein>
    <submittedName>
        <fullName evidence="1">Uncharacterized protein</fullName>
    </submittedName>
</protein>
<organism evidence="1">
    <name type="scientific">Caldithrix abyssi</name>
    <dbReference type="NCBI Taxonomy" id="187145"/>
    <lineage>
        <taxon>Bacteria</taxon>
        <taxon>Pseudomonadati</taxon>
        <taxon>Calditrichota</taxon>
        <taxon>Calditrichia</taxon>
        <taxon>Calditrichales</taxon>
        <taxon>Calditrichaceae</taxon>
        <taxon>Caldithrix</taxon>
    </lineage>
</organism>
<sequence>MSVFSCQFSVISFQLSVFGCWFLVEKSVILVRELALVGFGDLNFGTSVIIRTPRTVHIH</sequence>
<accession>A0A7V5PMK7</accession>
<gene>
    <name evidence="1" type="ORF">ENJ89_01070</name>
</gene>
<reference evidence="1" key="1">
    <citation type="journal article" date="2020" name="mSystems">
        <title>Genome- and Community-Level Interaction Insights into Carbon Utilization and Element Cycling Functions of Hydrothermarchaeota in Hydrothermal Sediment.</title>
        <authorList>
            <person name="Zhou Z."/>
            <person name="Liu Y."/>
            <person name="Xu W."/>
            <person name="Pan J."/>
            <person name="Luo Z.H."/>
            <person name="Li M."/>
        </authorList>
    </citation>
    <scope>NUCLEOTIDE SEQUENCE [LARGE SCALE GENOMIC DNA]</scope>
    <source>
        <strain evidence="1">HyVt-527</strain>
    </source>
</reference>
<evidence type="ECO:0000313" key="1">
    <source>
        <dbReference type="EMBL" id="HHJ51758.1"/>
    </source>
</evidence>
<proteinExistence type="predicted"/>